<accession>A0AAW6LRB4</accession>
<evidence type="ECO:0000313" key="1">
    <source>
        <dbReference type="EMBL" id="MDE8649029.1"/>
    </source>
</evidence>
<organism evidence="1 2">
    <name type="scientific">Rhodococcus qingshengii</name>
    <dbReference type="NCBI Taxonomy" id="334542"/>
    <lineage>
        <taxon>Bacteria</taxon>
        <taxon>Bacillati</taxon>
        <taxon>Actinomycetota</taxon>
        <taxon>Actinomycetes</taxon>
        <taxon>Mycobacteriales</taxon>
        <taxon>Nocardiaceae</taxon>
        <taxon>Rhodococcus</taxon>
        <taxon>Rhodococcus erythropolis group</taxon>
    </lineage>
</organism>
<dbReference type="RefSeq" id="WP_206486854.1">
    <property type="nucleotide sequence ID" value="NZ_JARDXE010000023.1"/>
</dbReference>
<comment type="caution">
    <text evidence="1">The sequence shown here is derived from an EMBL/GenBank/DDBJ whole genome shotgun (WGS) entry which is preliminary data.</text>
</comment>
<name>A0AAW6LRB4_RHOSG</name>
<evidence type="ECO:0000313" key="2">
    <source>
        <dbReference type="Proteomes" id="UP001217325"/>
    </source>
</evidence>
<proteinExistence type="predicted"/>
<reference evidence="1" key="1">
    <citation type="submission" date="2023-02" db="EMBL/GenBank/DDBJ databases">
        <title>A novel hydrolase synthesized by Rhodococcus erythropolis HQ is responsible for the detoxification of Zearalenone.</title>
        <authorList>
            <person name="Hu J."/>
            <person name="Xu J."/>
        </authorList>
    </citation>
    <scope>NUCLEOTIDE SEQUENCE</scope>
    <source>
        <strain evidence="1">HQ</strain>
    </source>
</reference>
<gene>
    <name evidence="1" type="ORF">PXH69_29060</name>
</gene>
<dbReference type="EMBL" id="JARDXE010000023">
    <property type="protein sequence ID" value="MDE8649029.1"/>
    <property type="molecule type" value="Genomic_DNA"/>
</dbReference>
<protein>
    <submittedName>
        <fullName evidence="1">Uncharacterized protein</fullName>
    </submittedName>
</protein>
<dbReference type="Proteomes" id="UP001217325">
    <property type="component" value="Unassembled WGS sequence"/>
</dbReference>
<sequence>MAELNEISVLEIEDGDRVHERNADWPQPFSDGDVYIYTAEGVDRLNEDTVQVRITGGDIPSAITYGATDTVKIEPR</sequence>
<dbReference type="AlphaFoldDB" id="A0AAW6LRB4"/>